<evidence type="ECO:0000313" key="3">
    <source>
        <dbReference type="EMBL" id="QDT37818.1"/>
    </source>
</evidence>
<keyword evidence="1" id="KW-0808">Transferase</keyword>
<dbReference type="EMBL" id="CP036268">
    <property type="protein sequence ID" value="QDT37818.1"/>
    <property type="molecule type" value="Genomic_DNA"/>
</dbReference>
<keyword evidence="2" id="KW-0012">Acyltransferase</keyword>
<dbReference type="PANTHER" id="PTHR43584">
    <property type="entry name" value="NUCLEOTIDYL TRANSFERASE"/>
    <property type="match status" value="1"/>
</dbReference>
<dbReference type="InterPro" id="IPR011004">
    <property type="entry name" value="Trimer_LpxA-like_sf"/>
</dbReference>
<dbReference type="OrthoDB" id="234332at2"/>
<dbReference type="InterPro" id="IPR023917">
    <property type="entry name" value="Bifunctiontional_GlmU_bac-type"/>
</dbReference>
<name>A0A517R1R9_9PLAN</name>
<protein>
    <recommendedName>
        <fullName evidence="5">Bifunctional protein GlmU</fullName>
    </recommendedName>
</protein>
<dbReference type="InterPro" id="IPR050065">
    <property type="entry name" value="GlmU-like"/>
</dbReference>
<dbReference type="GO" id="GO:0016746">
    <property type="term" value="F:acyltransferase activity"/>
    <property type="evidence" value="ECO:0007669"/>
    <property type="project" value="UniProtKB-KW"/>
</dbReference>
<reference evidence="3 4" key="1">
    <citation type="submission" date="2019-02" db="EMBL/GenBank/DDBJ databases">
        <title>Deep-cultivation of Planctomycetes and their phenomic and genomic characterization uncovers novel biology.</title>
        <authorList>
            <person name="Wiegand S."/>
            <person name="Jogler M."/>
            <person name="Boedeker C."/>
            <person name="Pinto D."/>
            <person name="Vollmers J."/>
            <person name="Rivas-Marin E."/>
            <person name="Kohn T."/>
            <person name="Peeters S.H."/>
            <person name="Heuer A."/>
            <person name="Rast P."/>
            <person name="Oberbeckmann S."/>
            <person name="Bunk B."/>
            <person name="Jeske O."/>
            <person name="Meyerdierks A."/>
            <person name="Storesund J.E."/>
            <person name="Kallscheuer N."/>
            <person name="Luecker S."/>
            <person name="Lage O.M."/>
            <person name="Pohl T."/>
            <person name="Merkel B.J."/>
            <person name="Hornburger P."/>
            <person name="Mueller R.-W."/>
            <person name="Bruemmer F."/>
            <person name="Labrenz M."/>
            <person name="Spormann A.M."/>
            <person name="Op den Camp H."/>
            <person name="Overmann J."/>
            <person name="Amann R."/>
            <person name="Jetten M.S.M."/>
            <person name="Mascher T."/>
            <person name="Medema M.H."/>
            <person name="Devos D.P."/>
            <person name="Kaster A.-K."/>
            <person name="Ovreas L."/>
            <person name="Rohde M."/>
            <person name="Galperin M.Y."/>
            <person name="Jogler C."/>
        </authorList>
    </citation>
    <scope>NUCLEOTIDE SEQUENCE [LARGE SCALE GENOMIC DNA]</scope>
    <source>
        <strain evidence="3 4">Pan189</strain>
    </source>
</reference>
<dbReference type="RefSeq" id="WP_145363906.1">
    <property type="nucleotide sequence ID" value="NZ_CP036268.1"/>
</dbReference>
<sequence length="420" mass="46180">MKIQFFEDSAVRGLHPLILLRPAFDLMCGAATLRSRLTTPQKPFGAKIRPELQESFFVEGLGQSWGGQEYWDNGPTTYVNARWIPDAPADAEMDENSALYIDDIPVCFKIDSPKLIFNDFENIADAVIPLARKCKRMDASGVLLEYPWDIIDRNARQIELDFEHGVGQSDKLMSLGSTRNFEVIGSLDQLRLAATAQINPYVVFDTTDGPITVADGAVIDSFTKIEGPAYIGREARLYRALIHGGTTIGPVCRVGGEIEAAVFHGYANKYHEGFFGHGYVCPWVNLGALTTNSDLRNDYGNVRVPLEGHSIDSGQKKVGTFIADHSKTALCSLFNTGTSVGAMSLVVPGAGLLPKHIPSFSRVWNGKVDDGLDLDAAIETARIAMSRRGVELLPASEELLRTVHEQTRPERQRAIDRASR</sequence>
<accession>A0A517R1R9</accession>
<dbReference type="KEGG" id="svp:Pan189_22000"/>
<dbReference type="GO" id="GO:0016779">
    <property type="term" value="F:nucleotidyltransferase activity"/>
    <property type="evidence" value="ECO:0007669"/>
    <property type="project" value="UniProtKB-ARBA"/>
</dbReference>
<evidence type="ECO:0008006" key="5">
    <source>
        <dbReference type="Google" id="ProtNLM"/>
    </source>
</evidence>
<dbReference type="Gene3D" id="2.160.10.10">
    <property type="entry name" value="Hexapeptide repeat proteins"/>
    <property type="match status" value="1"/>
</dbReference>
<keyword evidence="4" id="KW-1185">Reference proteome</keyword>
<gene>
    <name evidence="3" type="ORF">Pan189_22000</name>
</gene>
<evidence type="ECO:0000313" key="4">
    <source>
        <dbReference type="Proteomes" id="UP000317318"/>
    </source>
</evidence>
<dbReference type="NCBIfam" id="TIGR03991">
    <property type="entry name" value="alt_bact_glmU"/>
    <property type="match status" value="1"/>
</dbReference>
<organism evidence="3 4">
    <name type="scientific">Stratiformator vulcanicus</name>
    <dbReference type="NCBI Taxonomy" id="2527980"/>
    <lineage>
        <taxon>Bacteria</taxon>
        <taxon>Pseudomonadati</taxon>
        <taxon>Planctomycetota</taxon>
        <taxon>Planctomycetia</taxon>
        <taxon>Planctomycetales</taxon>
        <taxon>Planctomycetaceae</taxon>
        <taxon>Stratiformator</taxon>
    </lineage>
</organism>
<proteinExistence type="predicted"/>
<dbReference type="SUPFAM" id="SSF51161">
    <property type="entry name" value="Trimeric LpxA-like enzymes"/>
    <property type="match status" value="1"/>
</dbReference>
<dbReference type="Pfam" id="PF13562">
    <property type="entry name" value="NTP_transf_4"/>
    <property type="match status" value="1"/>
</dbReference>
<dbReference type="Proteomes" id="UP000317318">
    <property type="component" value="Chromosome"/>
</dbReference>
<evidence type="ECO:0000256" key="1">
    <source>
        <dbReference type="ARBA" id="ARBA00022679"/>
    </source>
</evidence>
<dbReference type="AlphaFoldDB" id="A0A517R1R9"/>
<evidence type="ECO:0000256" key="2">
    <source>
        <dbReference type="ARBA" id="ARBA00023315"/>
    </source>
</evidence>
<dbReference type="PANTHER" id="PTHR43584:SF9">
    <property type="entry name" value="TRANSFERASE HEXAPEPTIDE REPEAT CONTAINING PROTEIN"/>
    <property type="match status" value="1"/>
</dbReference>